<reference evidence="2 3" key="1">
    <citation type="submission" date="2015-12" db="EMBL/GenBank/DDBJ databases">
        <title>The genome of Folsomia candida.</title>
        <authorList>
            <person name="Faddeeva A."/>
            <person name="Derks M.F."/>
            <person name="Anvar Y."/>
            <person name="Smit S."/>
            <person name="Van Straalen N."/>
            <person name="Roelofs D."/>
        </authorList>
    </citation>
    <scope>NUCLEOTIDE SEQUENCE [LARGE SCALE GENOMIC DNA]</scope>
    <source>
        <strain evidence="2 3">VU population</strain>
        <tissue evidence="2">Whole body</tissue>
    </source>
</reference>
<evidence type="ECO:0000256" key="1">
    <source>
        <dbReference type="SAM" id="MobiDB-lite"/>
    </source>
</evidence>
<name>A0A226F446_FOLCA</name>
<feature type="compositionally biased region" description="Basic and acidic residues" evidence="1">
    <location>
        <begin position="299"/>
        <end position="310"/>
    </location>
</feature>
<feature type="compositionally biased region" description="Polar residues" evidence="1">
    <location>
        <begin position="407"/>
        <end position="429"/>
    </location>
</feature>
<proteinExistence type="predicted"/>
<accession>A0A226F446</accession>
<comment type="caution">
    <text evidence="2">The sequence shown here is derived from an EMBL/GenBank/DDBJ whole genome shotgun (WGS) entry which is preliminary data.</text>
</comment>
<gene>
    <name evidence="2" type="ORF">Fcan01_01771</name>
</gene>
<feature type="region of interest" description="Disordered" evidence="1">
    <location>
        <begin position="407"/>
        <end position="435"/>
    </location>
</feature>
<dbReference type="AlphaFoldDB" id="A0A226F446"/>
<dbReference type="Proteomes" id="UP000198287">
    <property type="component" value="Unassembled WGS sequence"/>
</dbReference>
<dbReference type="OrthoDB" id="7312725at2759"/>
<feature type="region of interest" description="Disordered" evidence="1">
    <location>
        <begin position="64"/>
        <end position="89"/>
    </location>
</feature>
<protein>
    <recommendedName>
        <fullName evidence="4">THAP-type domain-containing protein</fullName>
    </recommendedName>
</protein>
<organism evidence="2 3">
    <name type="scientific">Folsomia candida</name>
    <name type="common">Springtail</name>
    <dbReference type="NCBI Taxonomy" id="158441"/>
    <lineage>
        <taxon>Eukaryota</taxon>
        <taxon>Metazoa</taxon>
        <taxon>Ecdysozoa</taxon>
        <taxon>Arthropoda</taxon>
        <taxon>Hexapoda</taxon>
        <taxon>Collembola</taxon>
        <taxon>Entomobryomorpha</taxon>
        <taxon>Isotomoidea</taxon>
        <taxon>Isotomidae</taxon>
        <taxon>Proisotominae</taxon>
        <taxon>Folsomia</taxon>
    </lineage>
</organism>
<feature type="compositionally biased region" description="Polar residues" evidence="1">
    <location>
        <begin position="278"/>
        <end position="298"/>
    </location>
</feature>
<feature type="region of interest" description="Disordered" evidence="1">
    <location>
        <begin position="246"/>
        <end position="310"/>
    </location>
</feature>
<dbReference type="SUPFAM" id="SSF57716">
    <property type="entry name" value="Glucocorticoid receptor-like (DNA-binding domain)"/>
    <property type="match status" value="1"/>
</dbReference>
<dbReference type="EMBL" id="LNIX01000001">
    <property type="protein sequence ID" value="OXA64204.1"/>
    <property type="molecule type" value="Genomic_DNA"/>
</dbReference>
<sequence>MREGALTAKPLRKSPPTHMLNPSTFTIRRGSKSRGCSLAKNKGLGISYIRKTIWVMASSAPSRKLTNGGMGGGGPGRSSSAATTHPQTVSTSSERMKYCVVLGCKNTGMELNVWKRTPCASHNHKFRAKCGCPPPFVLYPFPNSDKLRKMWQFRIGLPELDINDATCICSIHFLEGRPTSTSFFPTLSLQLENEDELIDDEEDEEENDYENGDDFEMQESDIIMPVIRNSFHFDARGDRQFLDNGEEEQDMCDGGDGNYGGDVNFNQEGASSSSSSSCTEQNTGINSQTNSHHPGQSKNEQKGTDGGEDDVKVLFQSNNVSKPLLSCKQVPLAQYNPNAETLHITDPVKYIMECHNKISHLVSENKKLRQAHEKEVSRLKACNRSLREQLMAQVTCNLSSKPKLQLMSTPQTLRSPPPNQSVVEDNNSYVARKPS</sequence>
<evidence type="ECO:0008006" key="4">
    <source>
        <dbReference type="Google" id="ProtNLM"/>
    </source>
</evidence>
<feature type="region of interest" description="Disordered" evidence="1">
    <location>
        <begin position="197"/>
        <end position="217"/>
    </location>
</feature>
<evidence type="ECO:0000313" key="3">
    <source>
        <dbReference type="Proteomes" id="UP000198287"/>
    </source>
</evidence>
<evidence type="ECO:0000313" key="2">
    <source>
        <dbReference type="EMBL" id="OXA64204.1"/>
    </source>
</evidence>
<feature type="compositionally biased region" description="Polar residues" evidence="1">
    <location>
        <begin position="77"/>
        <end position="89"/>
    </location>
</feature>
<feature type="region of interest" description="Disordered" evidence="1">
    <location>
        <begin position="1"/>
        <end position="36"/>
    </location>
</feature>
<keyword evidence="3" id="KW-1185">Reference proteome</keyword>